<sequence length="136" mass="15855">MWIVQNLNIMKTEIAEIRDHLVDLLKIHQANFTITSDQIEKFEVTGTIKTMQGKKQVDGIYFATVIPKPKDVRLYFFPIYTHVDQFKNLPENLRKCLKGKSCFHIKKMDDALEVAIKELIDKGVQIYQEVGWLTTL</sequence>
<dbReference type="EMBL" id="AP026867">
    <property type="protein sequence ID" value="BDS14805.1"/>
    <property type="molecule type" value="Genomic_DNA"/>
</dbReference>
<protein>
    <submittedName>
        <fullName evidence="1">DUF1801 domain-containing protein</fullName>
    </submittedName>
</protein>
<keyword evidence="2" id="KW-1185">Reference proteome</keyword>
<accession>A0A915YKL0</accession>
<name>A0A915YKL0_9BACT</name>
<dbReference type="KEGG" id="aup:AsAng_0055870"/>
<proteinExistence type="predicted"/>
<evidence type="ECO:0000313" key="2">
    <source>
        <dbReference type="Proteomes" id="UP001060919"/>
    </source>
</evidence>
<dbReference type="Proteomes" id="UP001060919">
    <property type="component" value="Chromosome"/>
</dbReference>
<reference evidence="1" key="1">
    <citation type="submission" date="2022-09" db="EMBL/GenBank/DDBJ databases">
        <title>Aureispira anguillicida sp. nov., isolated from Leptocephalus of Japanese eel Anguilla japonica.</title>
        <authorList>
            <person name="Yuasa K."/>
            <person name="Mekata T."/>
            <person name="Ikunari K."/>
        </authorList>
    </citation>
    <scope>NUCLEOTIDE SEQUENCE</scope>
    <source>
        <strain evidence="1">EL160426</strain>
    </source>
</reference>
<gene>
    <name evidence="1" type="ORF">AsAng_0055870</name>
</gene>
<dbReference type="AlphaFoldDB" id="A0A915YKL0"/>
<organism evidence="1 2">
    <name type="scientific">Aureispira anguillae</name>
    <dbReference type="NCBI Taxonomy" id="2864201"/>
    <lineage>
        <taxon>Bacteria</taxon>
        <taxon>Pseudomonadati</taxon>
        <taxon>Bacteroidota</taxon>
        <taxon>Saprospiria</taxon>
        <taxon>Saprospirales</taxon>
        <taxon>Saprospiraceae</taxon>
        <taxon>Aureispira</taxon>
    </lineage>
</organism>
<evidence type="ECO:0000313" key="1">
    <source>
        <dbReference type="EMBL" id="BDS14805.1"/>
    </source>
</evidence>